<keyword evidence="5 9" id="KW-0418">Kinase</keyword>
<dbReference type="CDD" id="cd00082">
    <property type="entry name" value="HisKA"/>
    <property type="match status" value="1"/>
</dbReference>
<dbReference type="Proteomes" id="UP000198518">
    <property type="component" value="Unassembled WGS sequence"/>
</dbReference>
<dbReference type="InterPro" id="IPR036097">
    <property type="entry name" value="HisK_dim/P_sf"/>
</dbReference>
<gene>
    <name evidence="9" type="ORF">SAMN04487945_0438</name>
</gene>
<dbReference type="Pfam" id="PF00512">
    <property type="entry name" value="HisKA"/>
    <property type="match status" value="1"/>
</dbReference>
<feature type="compositionally biased region" description="Polar residues" evidence="7">
    <location>
        <begin position="253"/>
        <end position="262"/>
    </location>
</feature>
<feature type="compositionally biased region" description="Basic and acidic residues" evidence="7">
    <location>
        <begin position="235"/>
        <end position="244"/>
    </location>
</feature>
<accession>A0A1I0MWT6</accession>
<dbReference type="Gene3D" id="3.30.565.10">
    <property type="entry name" value="Histidine kinase-like ATPase, C-terminal domain"/>
    <property type="match status" value="1"/>
</dbReference>
<dbReference type="InterPro" id="IPR004358">
    <property type="entry name" value="Sig_transdc_His_kin-like_C"/>
</dbReference>
<sequence length="360" mass="38563">MTADERVSIPIDALPQPVVRYTEADDRLTVTATNDAFGDAFGDAAAGTPIEDLLATLSASDSPPVDRVVRGDSVETTLSTQDGTQTYHLQRSVGEQSGPFLVFSPVERERASGDSVGIGTVASALTHDLRNPLDVAKARLRAAEETGDSEHFDAAARAHDRMEQLIQDVLTLARGDAVVQPEPDVDVAEAVADAWESVDTQSAELDSTDALPRVTADPGRVRRVFENLFRNAVEHGSTRNRTAEQSDDAVEHGSTSPDSQARQDAVEHGHRDGARERQTDDGSAAITVTVGALENGVYVADDGNGIPPSERETVFEPGYTRTEQGTGLGLAIVERIVEAHDWQVSVTESEHGGARFEIRC</sequence>
<dbReference type="InterPro" id="IPR050736">
    <property type="entry name" value="Sensor_HK_Regulatory"/>
</dbReference>
<name>A0A1I0MWT6_9EURY</name>
<feature type="compositionally biased region" description="Basic and acidic residues" evidence="7">
    <location>
        <begin position="264"/>
        <end position="280"/>
    </location>
</feature>
<dbReference type="Gene3D" id="1.10.287.130">
    <property type="match status" value="1"/>
</dbReference>
<evidence type="ECO:0000256" key="1">
    <source>
        <dbReference type="ARBA" id="ARBA00000085"/>
    </source>
</evidence>
<dbReference type="CDD" id="cd00075">
    <property type="entry name" value="HATPase"/>
    <property type="match status" value="1"/>
</dbReference>
<protein>
    <recommendedName>
        <fullName evidence="2">histidine kinase</fullName>
        <ecNumber evidence="2">2.7.13.3</ecNumber>
    </recommendedName>
</protein>
<comment type="catalytic activity">
    <reaction evidence="1">
        <text>ATP + protein L-histidine = ADP + protein N-phospho-L-histidine.</text>
        <dbReference type="EC" id="2.7.13.3"/>
    </reaction>
</comment>
<dbReference type="PROSITE" id="PS50109">
    <property type="entry name" value="HIS_KIN"/>
    <property type="match status" value="1"/>
</dbReference>
<feature type="domain" description="Histidine kinase" evidence="8">
    <location>
        <begin position="124"/>
        <end position="360"/>
    </location>
</feature>
<evidence type="ECO:0000256" key="5">
    <source>
        <dbReference type="ARBA" id="ARBA00022777"/>
    </source>
</evidence>
<dbReference type="EC" id="2.7.13.3" evidence="2"/>
<dbReference type="STRING" id="355548.SAMN04487945_0438"/>
<evidence type="ECO:0000256" key="7">
    <source>
        <dbReference type="SAM" id="MobiDB-lite"/>
    </source>
</evidence>
<keyword evidence="10" id="KW-1185">Reference proteome</keyword>
<dbReference type="EMBL" id="FOJA01000001">
    <property type="protein sequence ID" value="SEV93260.1"/>
    <property type="molecule type" value="Genomic_DNA"/>
</dbReference>
<evidence type="ECO:0000256" key="2">
    <source>
        <dbReference type="ARBA" id="ARBA00012438"/>
    </source>
</evidence>
<dbReference type="SUPFAM" id="SSF47384">
    <property type="entry name" value="Homodimeric domain of signal transducing histidine kinase"/>
    <property type="match status" value="1"/>
</dbReference>
<evidence type="ECO:0000256" key="6">
    <source>
        <dbReference type="ARBA" id="ARBA00023012"/>
    </source>
</evidence>
<dbReference type="InterPro" id="IPR036890">
    <property type="entry name" value="HATPase_C_sf"/>
</dbReference>
<keyword evidence="6" id="KW-0902">Two-component regulatory system</keyword>
<dbReference type="InterPro" id="IPR003661">
    <property type="entry name" value="HisK_dim/P_dom"/>
</dbReference>
<dbReference type="GO" id="GO:0000155">
    <property type="term" value="F:phosphorelay sensor kinase activity"/>
    <property type="evidence" value="ECO:0007669"/>
    <property type="project" value="InterPro"/>
</dbReference>
<dbReference type="PANTHER" id="PTHR43711">
    <property type="entry name" value="TWO-COMPONENT HISTIDINE KINASE"/>
    <property type="match status" value="1"/>
</dbReference>
<dbReference type="SMART" id="SM00387">
    <property type="entry name" value="HATPase_c"/>
    <property type="match status" value="1"/>
</dbReference>
<evidence type="ECO:0000259" key="8">
    <source>
        <dbReference type="PROSITE" id="PS50109"/>
    </source>
</evidence>
<dbReference type="PANTHER" id="PTHR43711:SF1">
    <property type="entry name" value="HISTIDINE KINASE 1"/>
    <property type="match status" value="1"/>
</dbReference>
<evidence type="ECO:0000313" key="9">
    <source>
        <dbReference type="EMBL" id="SEV93260.1"/>
    </source>
</evidence>
<dbReference type="AlphaFoldDB" id="A0A1I0MWT6"/>
<dbReference type="PRINTS" id="PR00344">
    <property type="entry name" value="BCTRLSENSOR"/>
</dbReference>
<evidence type="ECO:0000256" key="4">
    <source>
        <dbReference type="ARBA" id="ARBA00022679"/>
    </source>
</evidence>
<keyword evidence="4" id="KW-0808">Transferase</keyword>
<evidence type="ECO:0000313" key="10">
    <source>
        <dbReference type="Proteomes" id="UP000198518"/>
    </source>
</evidence>
<dbReference type="RefSeq" id="WP_089667613.1">
    <property type="nucleotide sequence ID" value="NZ_FOJA01000001.1"/>
</dbReference>
<dbReference type="InterPro" id="IPR003594">
    <property type="entry name" value="HATPase_dom"/>
</dbReference>
<dbReference type="InterPro" id="IPR005467">
    <property type="entry name" value="His_kinase_dom"/>
</dbReference>
<proteinExistence type="predicted"/>
<reference evidence="9 10" key="1">
    <citation type="submission" date="2016-10" db="EMBL/GenBank/DDBJ databases">
        <authorList>
            <person name="de Groot N.N."/>
        </authorList>
    </citation>
    <scope>NUCLEOTIDE SEQUENCE [LARGE SCALE GENOMIC DNA]</scope>
    <source>
        <strain evidence="9 10">CGMCC 1.5337</strain>
    </source>
</reference>
<organism evidence="9 10">
    <name type="scientific">Halobacterium jilantaiense</name>
    <dbReference type="NCBI Taxonomy" id="355548"/>
    <lineage>
        <taxon>Archaea</taxon>
        <taxon>Methanobacteriati</taxon>
        <taxon>Methanobacteriota</taxon>
        <taxon>Stenosarchaea group</taxon>
        <taxon>Halobacteria</taxon>
        <taxon>Halobacteriales</taxon>
        <taxon>Halobacteriaceae</taxon>
        <taxon>Halobacterium</taxon>
    </lineage>
</organism>
<evidence type="ECO:0000256" key="3">
    <source>
        <dbReference type="ARBA" id="ARBA00022553"/>
    </source>
</evidence>
<dbReference type="SUPFAM" id="SSF55874">
    <property type="entry name" value="ATPase domain of HSP90 chaperone/DNA topoisomerase II/histidine kinase"/>
    <property type="match status" value="1"/>
</dbReference>
<dbReference type="Pfam" id="PF02518">
    <property type="entry name" value="HATPase_c"/>
    <property type="match status" value="1"/>
</dbReference>
<feature type="region of interest" description="Disordered" evidence="7">
    <location>
        <begin position="235"/>
        <end position="284"/>
    </location>
</feature>
<keyword evidence="3" id="KW-0597">Phosphoprotein</keyword>
<dbReference type="OrthoDB" id="8127at2157"/>
<dbReference type="SMART" id="SM00388">
    <property type="entry name" value="HisKA"/>
    <property type="match status" value="1"/>
</dbReference>